<protein>
    <submittedName>
        <fullName evidence="1">Uncharacterized protein</fullName>
    </submittedName>
</protein>
<evidence type="ECO:0000313" key="2">
    <source>
        <dbReference type="Proteomes" id="UP000799750"/>
    </source>
</evidence>
<reference evidence="1" key="1">
    <citation type="journal article" date="2020" name="Stud. Mycol.">
        <title>101 Dothideomycetes genomes: a test case for predicting lifestyles and emergence of pathogens.</title>
        <authorList>
            <person name="Haridas S."/>
            <person name="Albert R."/>
            <person name="Binder M."/>
            <person name="Bloem J."/>
            <person name="Labutti K."/>
            <person name="Salamov A."/>
            <person name="Andreopoulos B."/>
            <person name="Baker S."/>
            <person name="Barry K."/>
            <person name="Bills G."/>
            <person name="Bluhm B."/>
            <person name="Cannon C."/>
            <person name="Castanera R."/>
            <person name="Culley D."/>
            <person name="Daum C."/>
            <person name="Ezra D."/>
            <person name="Gonzalez J."/>
            <person name="Henrissat B."/>
            <person name="Kuo A."/>
            <person name="Liang C."/>
            <person name="Lipzen A."/>
            <person name="Lutzoni F."/>
            <person name="Magnuson J."/>
            <person name="Mondo S."/>
            <person name="Nolan M."/>
            <person name="Ohm R."/>
            <person name="Pangilinan J."/>
            <person name="Park H.-J."/>
            <person name="Ramirez L."/>
            <person name="Alfaro M."/>
            <person name="Sun H."/>
            <person name="Tritt A."/>
            <person name="Yoshinaga Y."/>
            <person name="Zwiers L.-H."/>
            <person name="Turgeon B."/>
            <person name="Goodwin S."/>
            <person name="Spatafora J."/>
            <person name="Crous P."/>
            <person name="Grigoriev I."/>
        </authorList>
    </citation>
    <scope>NUCLEOTIDE SEQUENCE</scope>
    <source>
        <strain evidence="1">CBS 269.34</strain>
    </source>
</reference>
<organism evidence="1 2">
    <name type="scientific">Lophium mytilinum</name>
    <dbReference type="NCBI Taxonomy" id="390894"/>
    <lineage>
        <taxon>Eukaryota</taxon>
        <taxon>Fungi</taxon>
        <taxon>Dikarya</taxon>
        <taxon>Ascomycota</taxon>
        <taxon>Pezizomycotina</taxon>
        <taxon>Dothideomycetes</taxon>
        <taxon>Pleosporomycetidae</taxon>
        <taxon>Mytilinidiales</taxon>
        <taxon>Mytilinidiaceae</taxon>
        <taxon>Lophium</taxon>
    </lineage>
</organism>
<dbReference type="EMBL" id="MU004182">
    <property type="protein sequence ID" value="KAF2501828.1"/>
    <property type="molecule type" value="Genomic_DNA"/>
</dbReference>
<gene>
    <name evidence="1" type="ORF">BU16DRAFT_210128</name>
</gene>
<evidence type="ECO:0000313" key="1">
    <source>
        <dbReference type="EMBL" id="KAF2501828.1"/>
    </source>
</evidence>
<keyword evidence="2" id="KW-1185">Reference proteome</keyword>
<proteinExistence type="predicted"/>
<sequence length="143" mass="16036">MQAVLPWTLWTHTQPQSVVFRRGLPRSLDLARRFGRGQAARPISTLPKEFARRGLAHRDQCVNAARARDAKDAARLIKHQPHPLKSSRTSASELNPSIHPIFTAAPSPSVRLSALYLRRRLHFAFLGASSSIEIAFNRKLAQL</sequence>
<dbReference type="AlphaFoldDB" id="A0A6A6RAK3"/>
<accession>A0A6A6RAK3</accession>
<name>A0A6A6RAK3_9PEZI</name>
<dbReference type="Proteomes" id="UP000799750">
    <property type="component" value="Unassembled WGS sequence"/>
</dbReference>